<evidence type="ECO:0000313" key="7">
    <source>
        <dbReference type="EMBL" id="ANU08005.1"/>
    </source>
</evidence>
<dbReference type="Gene3D" id="3.40.50.2300">
    <property type="match status" value="2"/>
</dbReference>
<keyword evidence="3" id="KW-0813">Transport</keyword>
<sequence>MLGSIKRVCVMAGAALLLAGCQVIPDSGTPRTVPEQAEPGPQGPTPQPSESALPQDQERNRVALLVPLSGPNGAVGQSIANATTMALLDTGADNIRLTVYDTATGAGTAAAEAISDGNRLILGPLMADNVTAVLAQARPAGIPLVTFSNDSSVATQDVFVMGHIPEQSVARTVDYAIADGSRRFAVLVPDGEYGRRVEIALADRVAAAGGTLVVTERYDRGNTSIISSAERLRQRGGFDTVLIADGARLSAMAAGSLKPEGGPLPAILGTELWSGEGDVTRASALRGARFSAVSDARFRQFTTSYEQRFGETPYRISTLGYDAVLLVLRISRDWEAGRPFPIRRMTDDGGFLGLDGAFRFRRDGVGERAFEVRQVGNGTVSVVSPAPQRFED</sequence>
<keyword evidence="2 5" id="KW-0732">Signal</keyword>
<dbReference type="PROSITE" id="PS51257">
    <property type="entry name" value="PROKAR_LIPOPROTEIN"/>
    <property type="match status" value="1"/>
</dbReference>
<feature type="region of interest" description="Disordered" evidence="4">
    <location>
        <begin position="28"/>
        <end position="54"/>
    </location>
</feature>
<reference evidence="7 8" key="1">
    <citation type="submission" date="2016-07" db="EMBL/GenBank/DDBJ databases">
        <title>Complete genome sequence of Altererythrobacter namhicola JCM 16345T, containing esterase-encoding genes.</title>
        <authorList>
            <person name="Cheng H."/>
            <person name="Wu Y.-H."/>
            <person name="Jian S.-L."/>
            <person name="Huo Y.-Y."/>
            <person name="Wang C.-S."/>
            <person name="Xu X.-W."/>
        </authorList>
    </citation>
    <scope>NUCLEOTIDE SEQUENCE [LARGE SCALE GENOMIC DNA]</scope>
    <source>
        <strain evidence="7 8">JCM 16345</strain>
    </source>
</reference>
<evidence type="ECO:0000256" key="4">
    <source>
        <dbReference type="SAM" id="MobiDB-lite"/>
    </source>
</evidence>
<evidence type="ECO:0000256" key="2">
    <source>
        <dbReference type="ARBA" id="ARBA00022729"/>
    </source>
</evidence>
<dbReference type="InterPro" id="IPR028082">
    <property type="entry name" value="Peripla_BP_I"/>
</dbReference>
<evidence type="ECO:0000313" key="8">
    <source>
        <dbReference type="Proteomes" id="UP000092698"/>
    </source>
</evidence>
<dbReference type="Proteomes" id="UP000092698">
    <property type="component" value="Chromosome"/>
</dbReference>
<dbReference type="PANTHER" id="PTHR30483">
    <property type="entry name" value="LEUCINE-SPECIFIC-BINDING PROTEIN"/>
    <property type="match status" value="1"/>
</dbReference>
<dbReference type="InterPro" id="IPR028081">
    <property type="entry name" value="Leu-bd"/>
</dbReference>
<accession>A0A1C7D9A0</accession>
<comment type="similarity">
    <text evidence="1">Belongs to the leucine-binding protein family.</text>
</comment>
<evidence type="ECO:0000256" key="1">
    <source>
        <dbReference type="ARBA" id="ARBA00010062"/>
    </source>
</evidence>
<dbReference type="STRING" id="645517.A6F65_01708"/>
<dbReference type="Pfam" id="PF13458">
    <property type="entry name" value="Peripla_BP_6"/>
    <property type="match status" value="1"/>
</dbReference>
<dbReference type="AlphaFoldDB" id="A0A1C7D9A0"/>
<evidence type="ECO:0000256" key="3">
    <source>
        <dbReference type="ARBA" id="ARBA00022970"/>
    </source>
</evidence>
<dbReference type="PANTHER" id="PTHR30483:SF6">
    <property type="entry name" value="PERIPLASMIC BINDING PROTEIN OF ABC TRANSPORTER FOR NATURAL AMINO ACIDS"/>
    <property type="match status" value="1"/>
</dbReference>
<dbReference type="SUPFAM" id="SSF53822">
    <property type="entry name" value="Periplasmic binding protein-like I"/>
    <property type="match status" value="1"/>
</dbReference>
<gene>
    <name evidence="7" type="primary">lpoA</name>
    <name evidence="7" type="ORF">A6F65_01708</name>
</gene>
<name>A0A1C7D9A0_9SPHN</name>
<dbReference type="CDD" id="cd06339">
    <property type="entry name" value="PBP1_YraM_LppC_lipoprotein-like"/>
    <property type="match status" value="1"/>
</dbReference>
<dbReference type="KEGG" id="anh:A6F65_01708"/>
<feature type="signal peptide" evidence="5">
    <location>
        <begin position="1"/>
        <end position="19"/>
    </location>
</feature>
<evidence type="ECO:0000259" key="6">
    <source>
        <dbReference type="Pfam" id="PF13458"/>
    </source>
</evidence>
<keyword evidence="8" id="KW-1185">Reference proteome</keyword>
<feature type="domain" description="Leucine-binding protein" evidence="6">
    <location>
        <begin position="61"/>
        <end position="377"/>
    </location>
</feature>
<protein>
    <submittedName>
        <fullName evidence="7">Penicillin-binding protein activator LpoA</fullName>
    </submittedName>
</protein>
<dbReference type="GO" id="GO:0006865">
    <property type="term" value="P:amino acid transport"/>
    <property type="evidence" value="ECO:0007669"/>
    <property type="project" value="UniProtKB-KW"/>
</dbReference>
<keyword evidence="3" id="KW-0029">Amino-acid transport</keyword>
<dbReference type="InterPro" id="IPR051010">
    <property type="entry name" value="BCAA_transport"/>
</dbReference>
<dbReference type="EMBL" id="CP016545">
    <property type="protein sequence ID" value="ANU08005.1"/>
    <property type="molecule type" value="Genomic_DNA"/>
</dbReference>
<evidence type="ECO:0000256" key="5">
    <source>
        <dbReference type="SAM" id="SignalP"/>
    </source>
</evidence>
<dbReference type="RefSeq" id="WP_067787740.1">
    <property type="nucleotide sequence ID" value="NZ_CP016545.1"/>
</dbReference>
<dbReference type="PATRIC" id="fig|645517.4.peg.1695"/>
<organism evidence="7 8">
    <name type="scientific">Paraurantiacibacter namhicola</name>
    <dbReference type="NCBI Taxonomy" id="645517"/>
    <lineage>
        <taxon>Bacteria</taxon>
        <taxon>Pseudomonadati</taxon>
        <taxon>Pseudomonadota</taxon>
        <taxon>Alphaproteobacteria</taxon>
        <taxon>Sphingomonadales</taxon>
        <taxon>Erythrobacteraceae</taxon>
        <taxon>Paraurantiacibacter</taxon>
    </lineage>
</organism>
<proteinExistence type="inferred from homology"/>
<feature type="chain" id="PRO_5008884481" evidence="5">
    <location>
        <begin position="20"/>
        <end position="392"/>
    </location>
</feature>